<name>A3TYE6_PSEBH</name>
<sequence>MSWQGRISGSDGVWGDAQPDLVILVSGEASGADRVPARLIPESPRTGDNALMLPGLGGLSGRERLILIGFQALNPHWDGVAVVVGETAAHWVTLSAGEVIHAQGSLAPAMARALGAAEAAAQGLDEALDRPERLPLLLHDAATDGARLGALLGADVGATRTLWLGQQAVLVGSGPLAKGYIAALSAAHVPVTLTDSGALIQKGFAALAARWSPQAD</sequence>
<dbReference type="Gene3D" id="3.30.420.310">
    <property type="entry name" value="2-keto-3-deoxy-galactonokinase, C-terminal domain"/>
    <property type="match status" value="1"/>
</dbReference>
<reference evidence="1 2" key="1">
    <citation type="journal article" date="2010" name="J. Bacteriol.">
        <title>Genome sequences of Oceanicola granulosus HTCC2516(T) and Oceanicola batsensis HTCC2597(TDelta).</title>
        <authorList>
            <person name="Thrash J.C."/>
            <person name="Cho J.C."/>
            <person name="Vergin K.L."/>
            <person name="Giovannoni S.J."/>
        </authorList>
    </citation>
    <scope>NUCLEOTIDE SEQUENCE [LARGE SCALE GENOMIC DNA]</scope>
    <source>
        <strain evidence="2">ATCC BAA-863 / DSM 15984 / KCTC 12145 / HTCC2597</strain>
    </source>
</reference>
<evidence type="ECO:0000313" key="1">
    <source>
        <dbReference type="EMBL" id="EAQ03180.1"/>
    </source>
</evidence>
<proteinExistence type="predicted"/>
<dbReference type="GO" id="GO:0008671">
    <property type="term" value="F:2-dehydro-3-deoxygalactonokinase activity"/>
    <property type="evidence" value="ECO:0007669"/>
    <property type="project" value="InterPro"/>
</dbReference>
<keyword evidence="2" id="KW-1185">Reference proteome</keyword>
<dbReference type="Pfam" id="PF05035">
    <property type="entry name" value="DGOK"/>
    <property type="match status" value="1"/>
</dbReference>
<dbReference type="STRING" id="252305.OB2597_13588"/>
<dbReference type="AlphaFoldDB" id="A3TYE6"/>
<dbReference type="EMBL" id="AAMO01000005">
    <property type="protein sequence ID" value="EAQ03180.1"/>
    <property type="molecule type" value="Genomic_DNA"/>
</dbReference>
<evidence type="ECO:0008006" key="3">
    <source>
        <dbReference type="Google" id="ProtNLM"/>
    </source>
</evidence>
<protein>
    <recommendedName>
        <fullName evidence="3">2-dehydro-3-deoxygalactonokinase</fullName>
    </recommendedName>
</protein>
<dbReference type="RefSeq" id="WP_009806934.1">
    <property type="nucleotide sequence ID" value="NZ_CH724131.1"/>
</dbReference>
<dbReference type="GO" id="GO:0034194">
    <property type="term" value="P:D-galactonate catabolic process"/>
    <property type="evidence" value="ECO:0007669"/>
    <property type="project" value="InterPro"/>
</dbReference>
<dbReference type="InterPro" id="IPR042257">
    <property type="entry name" value="DGOK_C"/>
</dbReference>
<organism evidence="1 2">
    <name type="scientific">Pseudooceanicola batsensis (strain ATCC BAA-863 / DSM 15984 / KCTC 12145 / HTCC2597)</name>
    <name type="common">Oceanicola batsensis</name>
    <dbReference type="NCBI Taxonomy" id="252305"/>
    <lineage>
        <taxon>Bacteria</taxon>
        <taxon>Pseudomonadati</taxon>
        <taxon>Pseudomonadota</taxon>
        <taxon>Alphaproteobacteria</taxon>
        <taxon>Rhodobacterales</taxon>
        <taxon>Paracoccaceae</taxon>
        <taxon>Pseudooceanicola</taxon>
    </lineage>
</organism>
<accession>A3TYE6</accession>
<dbReference type="Proteomes" id="UP000004318">
    <property type="component" value="Unassembled WGS sequence"/>
</dbReference>
<comment type="caution">
    <text evidence="1">The sequence shown here is derived from an EMBL/GenBank/DDBJ whole genome shotgun (WGS) entry which is preliminary data.</text>
</comment>
<dbReference type="HOGENOM" id="CLU_1276544_0_0_5"/>
<gene>
    <name evidence="1" type="ORF">OB2597_13588</name>
</gene>
<dbReference type="OrthoDB" id="256574at2"/>
<dbReference type="eggNOG" id="COG3734">
    <property type="taxonomic scope" value="Bacteria"/>
</dbReference>
<dbReference type="InterPro" id="IPR007729">
    <property type="entry name" value="DGOK"/>
</dbReference>
<evidence type="ECO:0000313" key="2">
    <source>
        <dbReference type="Proteomes" id="UP000004318"/>
    </source>
</evidence>